<evidence type="ECO:0000313" key="1">
    <source>
        <dbReference type="EMBL" id="CAD8130555.1"/>
    </source>
</evidence>
<keyword evidence="2" id="KW-1185">Reference proteome</keyword>
<protein>
    <submittedName>
        <fullName evidence="1">Uncharacterized protein</fullName>
    </submittedName>
</protein>
<proteinExistence type="predicted"/>
<organism evidence="1 2">
    <name type="scientific">Paramecium sonneborni</name>
    <dbReference type="NCBI Taxonomy" id="65129"/>
    <lineage>
        <taxon>Eukaryota</taxon>
        <taxon>Sar</taxon>
        <taxon>Alveolata</taxon>
        <taxon>Ciliophora</taxon>
        <taxon>Intramacronucleata</taxon>
        <taxon>Oligohymenophorea</taxon>
        <taxon>Peniculida</taxon>
        <taxon>Parameciidae</taxon>
        <taxon>Paramecium</taxon>
    </lineage>
</organism>
<dbReference type="AlphaFoldDB" id="A0A8S1RU80"/>
<dbReference type="Proteomes" id="UP000692954">
    <property type="component" value="Unassembled WGS sequence"/>
</dbReference>
<sequence>MEIYLNSSDNLKLNILIIQKKNKYILLNSEVLKIRDSIVSKRGSVRKYLQPHNYYYLRPLLEKQIKKIFHQQINVQSYKFISIFLKWIQFKTKNKNRHKGKRVKGLMKCLAMVLEENTKKFHLSTHQQFEFYEISNLKKASKDICFNFYLNHYCCSLVVSCESFNTNNGQEEQLLFYEQLIIEVIANRFDNSQVSQEGRNIRFFTAKIIFQVTLTINLYIQYILNDY</sequence>
<gene>
    <name evidence="1" type="ORF">PSON_ATCC_30995.1.T3010005</name>
</gene>
<accession>A0A8S1RU80</accession>
<reference evidence="1" key="1">
    <citation type="submission" date="2021-01" db="EMBL/GenBank/DDBJ databases">
        <authorList>
            <consortium name="Genoscope - CEA"/>
            <person name="William W."/>
        </authorList>
    </citation>
    <scope>NUCLEOTIDE SEQUENCE</scope>
</reference>
<dbReference type="EMBL" id="CAJJDN010000301">
    <property type="protein sequence ID" value="CAD8130555.1"/>
    <property type="molecule type" value="Genomic_DNA"/>
</dbReference>
<comment type="caution">
    <text evidence="1">The sequence shown here is derived from an EMBL/GenBank/DDBJ whole genome shotgun (WGS) entry which is preliminary data.</text>
</comment>
<name>A0A8S1RU80_9CILI</name>
<evidence type="ECO:0000313" key="2">
    <source>
        <dbReference type="Proteomes" id="UP000692954"/>
    </source>
</evidence>